<dbReference type="EMBL" id="MJEA01000007">
    <property type="protein sequence ID" value="OQO70134.1"/>
    <property type="molecule type" value="Genomic_DNA"/>
</dbReference>
<dbReference type="AlphaFoldDB" id="A0A1V8YV96"/>
<name>A0A1V8YV96_9ENTE</name>
<dbReference type="RefSeq" id="WP_058128539.1">
    <property type="nucleotide sequence ID" value="NZ_MJEA01000007.1"/>
</dbReference>
<protein>
    <recommendedName>
        <fullName evidence="3">Phage protein</fullName>
    </recommendedName>
</protein>
<accession>A0A1V8YV96</accession>
<dbReference type="Proteomes" id="UP000192477">
    <property type="component" value="Unassembled WGS sequence"/>
</dbReference>
<dbReference type="OrthoDB" id="1693241at2"/>
<reference evidence="1 2" key="1">
    <citation type="journal article" date="2017" name="BMC Microbiol.">
        <title>Comparative genomics of Enterococcus spp. isolated from bovine feces.</title>
        <authorList>
            <person name="Beukers A.G."/>
            <person name="Zaheer R."/>
            <person name="Goji N."/>
            <person name="Amoako K.K."/>
            <person name="Chaves A.V."/>
            <person name="Ward M.P."/>
            <person name="McAllister T.A."/>
        </authorList>
    </citation>
    <scope>NUCLEOTIDE SEQUENCE [LARGE SCALE GENOMIC DNA]</scope>
    <source>
        <strain evidence="1 2">F1129D 143</strain>
    </source>
</reference>
<gene>
    <name evidence="1" type="ORF">BH747_08200</name>
</gene>
<evidence type="ECO:0000313" key="1">
    <source>
        <dbReference type="EMBL" id="OQO70134.1"/>
    </source>
</evidence>
<evidence type="ECO:0008006" key="3">
    <source>
        <dbReference type="Google" id="ProtNLM"/>
    </source>
</evidence>
<dbReference type="STRING" id="112904.BH747_08200"/>
<evidence type="ECO:0000313" key="2">
    <source>
        <dbReference type="Proteomes" id="UP000192477"/>
    </source>
</evidence>
<sequence length="111" mass="12937">MIEIIIKQYLDSHLSVPSFLEQSGEMPDSYVLFEKTGSSKRNYLSSSTFAFQSYAKSMYDAAKLNEELKEVVENMIELNEISNVQLNSDYNFTDTTTKEYRYQAVFDINHY</sequence>
<organism evidence="1 2">
    <name type="scientific">Enterococcus villorum</name>
    <dbReference type="NCBI Taxonomy" id="112904"/>
    <lineage>
        <taxon>Bacteria</taxon>
        <taxon>Bacillati</taxon>
        <taxon>Bacillota</taxon>
        <taxon>Bacilli</taxon>
        <taxon>Lactobacillales</taxon>
        <taxon>Enterococcaceae</taxon>
        <taxon>Enterococcus</taxon>
    </lineage>
</organism>
<proteinExistence type="predicted"/>
<comment type="caution">
    <text evidence="1">The sequence shown here is derived from an EMBL/GenBank/DDBJ whole genome shotgun (WGS) entry which is preliminary data.</text>
</comment>